<gene>
    <name evidence="1" type="ORF">BDR25DRAFT_370577</name>
</gene>
<evidence type="ECO:0000313" key="2">
    <source>
        <dbReference type="Proteomes" id="UP000799755"/>
    </source>
</evidence>
<keyword evidence="2" id="KW-1185">Reference proteome</keyword>
<dbReference type="EMBL" id="MU003510">
    <property type="protein sequence ID" value="KAF2469919.1"/>
    <property type="molecule type" value="Genomic_DNA"/>
</dbReference>
<organism evidence="1 2">
    <name type="scientific">Lindgomyces ingoldianus</name>
    <dbReference type="NCBI Taxonomy" id="673940"/>
    <lineage>
        <taxon>Eukaryota</taxon>
        <taxon>Fungi</taxon>
        <taxon>Dikarya</taxon>
        <taxon>Ascomycota</taxon>
        <taxon>Pezizomycotina</taxon>
        <taxon>Dothideomycetes</taxon>
        <taxon>Pleosporomycetidae</taxon>
        <taxon>Pleosporales</taxon>
        <taxon>Lindgomycetaceae</taxon>
        <taxon>Lindgomyces</taxon>
    </lineage>
</organism>
<name>A0ACB6QSE9_9PLEO</name>
<reference evidence="1" key="1">
    <citation type="journal article" date="2020" name="Stud. Mycol.">
        <title>101 Dothideomycetes genomes: a test case for predicting lifestyles and emergence of pathogens.</title>
        <authorList>
            <person name="Haridas S."/>
            <person name="Albert R."/>
            <person name="Binder M."/>
            <person name="Bloem J."/>
            <person name="Labutti K."/>
            <person name="Salamov A."/>
            <person name="Andreopoulos B."/>
            <person name="Baker S."/>
            <person name="Barry K."/>
            <person name="Bills G."/>
            <person name="Bluhm B."/>
            <person name="Cannon C."/>
            <person name="Castanera R."/>
            <person name="Culley D."/>
            <person name="Daum C."/>
            <person name="Ezra D."/>
            <person name="Gonzalez J."/>
            <person name="Henrissat B."/>
            <person name="Kuo A."/>
            <person name="Liang C."/>
            <person name="Lipzen A."/>
            <person name="Lutzoni F."/>
            <person name="Magnuson J."/>
            <person name="Mondo S."/>
            <person name="Nolan M."/>
            <person name="Ohm R."/>
            <person name="Pangilinan J."/>
            <person name="Park H.-J."/>
            <person name="Ramirez L."/>
            <person name="Alfaro M."/>
            <person name="Sun H."/>
            <person name="Tritt A."/>
            <person name="Yoshinaga Y."/>
            <person name="Zwiers L.-H."/>
            <person name="Turgeon B."/>
            <person name="Goodwin S."/>
            <person name="Spatafora J."/>
            <person name="Crous P."/>
            <person name="Grigoriev I."/>
        </authorList>
    </citation>
    <scope>NUCLEOTIDE SEQUENCE</scope>
    <source>
        <strain evidence="1">ATCC 200398</strain>
    </source>
</reference>
<evidence type="ECO:0000313" key="1">
    <source>
        <dbReference type="EMBL" id="KAF2469919.1"/>
    </source>
</evidence>
<dbReference type="Proteomes" id="UP000799755">
    <property type="component" value="Unassembled WGS sequence"/>
</dbReference>
<proteinExistence type="predicted"/>
<sequence length="583" mass="64258">MSTLRNFAIGTNSMIETDLLIIGAGPAGASLACFLASYGKNGLVISAAPGTANTPRAHMHNQAALQCIRNVDIGLWEECERLGQRGSSIMHYRCDYDLASPCNPMDLPQTLLEPIHVKYATANGFKVRFDTQLLSFAEDTVSGKIFCHVKDRATGAEYYITTKYLFGADGGQSIVAQQLGLPFTVLPGGGIAYNILVRADLSHLMNSRPGNLHWNLRLARDYPFMCVGRMVKPWYEWLFVIFPKGPDCTIDDRTNGQWGEVVEDMIDDNTVKVQVLGVSKWVINETSADTISRGNVFCLGDAIHRHPPTLGLGSNTCIQDSFNLAWKINLVMDGAASPGLLETYNIERQPIAAQLVKASNDMLRKHILVWQTVGVLPPGHTLEERLAGITELRENSEKGRARRKLLKERQQDLYHETGALGLEMGQLYHSHAVYVGDEPGPYLPSGKEADNPVLFYDANTYPGRRLPHVWLNTALPKKLVSTVDIAGKGRFCLFTGIGGESWKVAAAAVSESLKVPIGVVGIGFGQDWEDPYHAWADKRGVEEDGAVLVRPDLFVAWRAESSGSEEECASKLQEVMKRILYLK</sequence>
<accession>A0ACB6QSE9</accession>
<comment type="caution">
    <text evidence="1">The sequence shown here is derived from an EMBL/GenBank/DDBJ whole genome shotgun (WGS) entry which is preliminary data.</text>
</comment>
<protein>
    <submittedName>
        <fullName evidence="1">Uncharacterized protein</fullName>
    </submittedName>
</protein>